<keyword evidence="1" id="KW-0812">Transmembrane</keyword>
<name>A0ABT5HT56_9CAUL</name>
<organism evidence="2 3">
    <name type="scientific">Asticcacaulis aquaticus</name>
    <dbReference type="NCBI Taxonomy" id="2984212"/>
    <lineage>
        <taxon>Bacteria</taxon>
        <taxon>Pseudomonadati</taxon>
        <taxon>Pseudomonadota</taxon>
        <taxon>Alphaproteobacteria</taxon>
        <taxon>Caulobacterales</taxon>
        <taxon>Caulobacteraceae</taxon>
        <taxon>Asticcacaulis</taxon>
    </lineage>
</organism>
<evidence type="ECO:0000313" key="2">
    <source>
        <dbReference type="EMBL" id="MDC7683224.1"/>
    </source>
</evidence>
<evidence type="ECO:0000256" key="1">
    <source>
        <dbReference type="SAM" id="Phobius"/>
    </source>
</evidence>
<keyword evidence="1" id="KW-1133">Transmembrane helix</keyword>
<comment type="caution">
    <text evidence="2">The sequence shown here is derived from an EMBL/GenBank/DDBJ whole genome shotgun (WGS) entry which is preliminary data.</text>
</comment>
<feature type="transmembrane region" description="Helical" evidence="1">
    <location>
        <begin position="21"/>
        <end position="40"/>
    </location>
</feature>
<reference evidence="2 3" key="1">
    <citation type="submission" date="2023-01" db="EMBL/GenBank/DDBJ databases">
        <title>Novel species of the genus Asticcacaulis isolated from rivers.</title>
        <authorList>
            <person name="Lu H."/>
        </authorList>
    </citation>
    <scope>NUCLEOTIDE SEQUENCE [LARGE SCALE GENOMIC DNA]</scope>
    <source>
        <strain evidence="2 3">BYS171W</strain>
    </source>
</reference>
<sequence length="41" mass="4695">MKSPFYGLTVMPTRRRRHWGRFMPLACAAVTLLVAVWLGFG</sequence>
<keyword evidence="1" id="KW-0472">Membrane</keyword>
<dbReference type="Proteomes" id="UP001214854">
    <property type="component" value="Unassembled WGS sequence"/>
</dbReference>
<protein>
    <submittedName>
        <fullName evidence="2">Uncharacterized protein</fullName>
    </submittedName>
</protein>
<evidence type="ECO:0000313" key="3">
    <source>
        <dbReference type="Proteomes" id="UP001214854"/>
    </source>
</evidence>
<dbReference type="EMBL" id="JAQQKX010000005">
    <property type="protein sequence ID" value="MDC7683224.1"/>
    <property type="molecule type" value="Genomic_DNA"/>
</dbReference>
<gene>
    <name evidence="2" type="ORF">PQU92_08040</name>
</gene>
<dbReference type="RefSeq" id="WP_272747699.1">
    <property type="nucleotide sequence ID" value="NZ_JAQQKX010000005.1"/>
</dbReference>
<proteinExistence type="predicted"/>
<accession>A0ABT5HT56</accession>
<keyword evidence="3" id="KW-1185">Reference proteome</keyword>